<evidence type="ECO:0000256" key="2">
    <source>
        <dbReference type="ARBA" id="ARBA00022837"/>
    </source>
</evidence>
<dbReference type="InterPro" id="IPR011992">
    <property type="entry name" value="EF-hand-dom_pair"/>
</dbReference>
<organism evidence="5">
    <name type="scientific">Neobodo designis</name>
    <name type="common">Flagellated protozoan</name>
    <name type="synonym">Bodo designis</name>
    <dbReference type="NCBI Taxonomy" id="312471"/>
    <lineage>
        <taxon>Eukaryota</taxon>
        <taxon>Discoba</taxon>
        <taxon>Euglenozoa</taxon>
        <taxon>Kinetoplastea</taxon>
        <taxon>Metakinetoplastina</taxon>
        <taxon>Neobodonida</taxon>
        <taxon>Neobodo</taxon>
    </lineage>
</organism>
<feature type="region of interest" description="Disordered" evidence="3">
    <location>
        <begin position="1"/>
        <end position="26"/>
    </location>
</feature>
<dbReference type="CDD" id="cd00051">
    <property type="entry name" value="EFh"/>
    <property type="match status" value="1"/>
</dbReference>
<feature type="domain" description="EF-hand" evidence="4">
    <location>
        <begin position="133"/>
        <end position="168"/>
    </location>
</feature>
<feature type="domain" description="EF-hand" evidence="4">
    <location>
        <begin position="96"/>
        <end position="131"/>
    </location>
</feature>
<dbReference type="PROSITE" id="PS50222">
    <property type="entry name" value="EF_HAND_2"/>
    <property type="match status" value="3"/>
</dbReference>
<feature type="domain" description="EF-hand" evidence="4">
    <location>
        <begin position="31"/>
        <end position="66"/>
    </location>
</feature>
<protein>
    <recommendedName>
        <fullName evidence="4">EF-hand domain-containing protein</fullName>
    </recommendedName>
</protein>
<reference evidence="5" key="1">
    <citation type="submission" date="2021-01" db="EMBL/GenBank/DDBJ databases">
        <authorList>
            <person name="Corre E."/>
            <person name="Pelletier E."/>
            <person name="Niang G."/>
            <person name="Scheremetjew M."/>
            <person name="Finn R."/>
            <person name="Kale V."/>
            <person name="Holt S."/>
            <person name="Cochrane G."/>
            <person name="Meng A."/>
            <person name="Brown T."/>
            <person name="Cohen L."/>
        </authorList>
    </citation>
    <scope>NUCLEOTIDE SEQUENCE</scope>
    <source>
        <strain evidence="5">CCAP 1951/1</strain>
    </source>
</reference>
<keyword evidence="2" id="KW-0106">Calcium</keyword>
<proteinExistence type="predicted"/>
<gene>
    <name evidence="5" type="ORF">NDES1114_LOCUS26614</name>
</gene>
<evidence type="ECO:0000259" key="4">
    <source>
        <dbReference type="PROSITE" id="PS50222"/>
    </source>
</evidence>
<dbReference type="PROSITE" id="PS00018">
    <property type="entry name" value="EF_HAND_1"/>
    <property type="match status" value="1"/>
</dbReference>
<dbReference type="InterPro" id="IPR018247">
    <property type="entry name" value="EF_Hand_1_Ca_BS"/>
</dbReference>
<dbReference type="GO" id="GO:0005509">
    <property type="term" value="F:calcium ion binding"/>
    <property type="evidence" value="ECO:0007669"/>
    <property type="project" value="InterPro"/>
</dbReference>
<dbReference type="FunFam" id="1.10.238.10:FF:000003">
    <property type="entry name" value="Calmodulin A"/>
    <property type="match status" value="1"/>
</dbReference>
<evidence type="ECO:0000256" key="1">
    <source>
        <dbReference type="ARBA" id="ARBA00022737"/>
    </source>
</evidence>
<dbReference type="PANTHER" id="PTHR23050">
    <property type="entry name" value="CALCIUM BINDING PROTEIN"/>
    <property type="match status" value="1"/>
</dbReference>
<evidence type="ECO:0000313" key="5">
    <source>
        <dbReference type="EMBL" id="CAD9138987.1"/>
    </source>
</evidence>
<evidence type="ECO:0000256" key="3">
    <source>
        <dbReference type="SAM" id="MobiDB-lite"/>
    </source>
</evidence>
<keyword evidence="1" id="KW-0677">Repeat</keyword>
<sequence length="170" mass="19419">MAQAGRSAVPNKPVARKEHRTIGTSRDGVRITREEVEQAFAFFDAGKTGVLRPQHLKAKLSAFYPHMTNKEYRFLISEPNFTVDTLWALLENNTITNFDPVKEAFRVYDPNNTGFVDTTVLKEIMRNMGYGEMSKDDMDVLVKTADVDGDGRISLDDFRNMLNMNRQQHD</sequence>
<dbReference type="SMART" id="SM00054">
    <property type="entry name" value="EFh"/>
    <property type="match status" value="3"/>
</dbReference>
<name>A0A7S1QGK0_NEODS</name>
<dbReference type="AlphaFoldDB" id="A0A7S1QGK0"/>
<accession>A0A7S1QGK0</accession>
<dbReference type="SUPFAM" id="SSF47473">
    <property type="entry name" value="EF-hand"/>
    <property type="match status" value="1"/>
</dbReference>
<dbReference type="Pfam" id="PF13499">
    <property type="entry name" value="EF-hand_7"/>
    <property type="match status" value="1"/>
</dbReference>
<dbReference type="InterPro" id="IPR050145">
    <property type="entry name" value="Centrin_CML-like"/>
</dbReference>
<dbReference type="EMBL" id="HBGF01039785">
    <property type="protein sequence ID" value="CAD9138987.1"/>
    <property type="molecule type" value="Transcribed_RNA"/>
</dbReference>
<dbReference type="InterPro" id="IPR002048">
    <property type="entry name" value="EF_hand_dom"/>
</dbReference>
<dbReference type="Gene3D" id="1.10.238.10">
    <property type="entry name" value="EF-hand"/>
    <property type="match status" value="1"/>
</dbReference>